<evidence type="ECO:0000313" key="3">
    <source>
        <dbReference type="Proteomes" id="UP000516764"/>
    </source>
</evidence>
<dbReference type="GO" id="GO:0004222">
    <property type="term" value="F:metalloendopeptidase activity"/>
    <property type="evidence" value="ECO:0007669"/>
    <property type="project" value="TreeGrafter"/>
</dbReference>
<dbReference type="Pfam" id="PF01551">
    <property type="entry name" value="Peptidase_M23"/>
    <property type="match status" value="1"/>
</dbReference>
<dbReference type="CDD" id="cd12797">
    <property type="entry name" value="M23_peptidase"/>
    <property type="match status" value="1"/>
</dbReference>
<proteinExistence type="predicted"/>
<dbReference type="EMBL" id="CP061813">
    <property type="protein sequence ID" value="QOD62194.1"/>
    <property type="molecule type" value="Genomic_DNA"/>
</dbReference>
<feature type="domain" description="M23ase beta-sheet core" evidence="1">
    <location>
        <begin position="136"/>
        <end position="235"/>
    </location>
</feature>
<reference evidence="2 3" key="1">
    <citation type="journal article" date="2016" name="Int. J. Syst. Evol. Microbiol.">
        <title>Polaribacter haliotis sp. nov., isolated from the gut of abalone Haliotis discus hannai.</title>
        <authorList>
            <person name="Kim Y.O."/>
            <person name="Park I.S."/>
            <person name="Park S."/>
            <person name="Nam B.H."/>
            <person name="Park J.M."/>
            <person name="Kim D.G."/>
            <person name="Yoon J.H."/>
        </authorList>
    </citation>
    <scope>NUCLEOTIDE SEQUENCE [LARGE SCALE GENOMIC DNA]</scope>
    <source>
        <strain evidence="2 3">KCTC 52418</strain>
    </source>
</reference>
<keyword evidence="3" id="KW-1185">Reference proteome</keyword>
<dbReference type="KEGG" id="phal:H9I45_07065"/>
<dbReference type="SUPFAM" id="SSF51261">
    <property type="entry name" value="Duplicated hybrid motif"/>
    <property type="match status" value="1"/>
</dbReference>
<dbReference type="PANTHER" id="PTHR21666:SF270">
    <property type="entry name" value="MUREIN HYDROLASE ACTIVATOR ENVC"/>
    <property type="match status" value="1"/>
</dbReference>
<name>A0A7L8AJQ3_9FLAO</name>
<dbReference type="InterPro" id="IPR011055">
    <property type="entry name" value="Dup_hybrid_motif"/>
</dbReference>
<dbReference type="PANTHER" id="PTHR21666">
    <property type="entry name" value="PEPTIDASE-RELATED"/>
    <property type="match status" value="1"/>
</dbReference>
<dbReference type="AlphaFoldDB" id="A0A7L8AJQ3"/>
<sequence>MVLRIFIILLLFVSCSENIKKPSYISFEHQNDSIFVIAKNNVISTSFLKIEDKINKKDTIFDFNKPNTLTVLKFHKSKIDTNAIYKNYKFTLNYGASSAQEYDTLYNYGLPFLKGKRYKVLQAQNTNFTHKGAGSKYAIDFKMNVGQEICAIRGGVVVKTKSDSNKGGSSKKYLKEANIIFVFHNDGTFAQYAHLKKDGVLVKVGDTIKKGQVIGYSGNTGMSTEPHLHFVVYKPTKNGLVSFPYILDSIPTKRYKKGRYAYNN</sequence>
<accession>A0A7L8AJQ3</accession>
<dbReference type="InterPro" id="IPR050570">
    <property type="entry name" value="Cell_wall_metabolism_enzyme"/>
</dbReference>
<dbReference type="Proteomes" id="UP000516764">
    <property type="component" value="Chromosome"/>
</dbReference>
<protein>
    <submittedName>
        <fullName evidence="2">M23 family metallopeptidase</fullName>
    </submittedName>
</protein>
<dbReference type="RefSeq" id="WP_088354650.1">
    <property type="nucleotide sequence ID" value="NZ_CP061813.1"/>
</dbReference>
<organism evidence="2 3">
    <name type="scientific">Polaribacter haliotis</name>
    <dbReference type="NCBI Taxonomy" id="1888915"/>
    <lineage>
        <taxon>Bacteria</taxon>
        <taxon>Pseudomonadati</taxon>
        <taxon>Bacteroidota</taxon>
        <taxon>Flavobacteriia</taxon>
        <taxon>Flavobacteriales</taxon>
        <taxon>Flavobacteriaceae</taxon>
    </lineage>
</organism>
<dbReference type="InterPro" id="IPR016047">
    <property type="entry name" value="M23ase_b-sheet_dom"/>
</dbReference>
<evidence type="ECO:0000259" key="1">
    <source>
        <dbReference type="Pfam" id="PF01551"/>
    </source>
</evidence>
<evidence type="ECO:0000313" key="2">
    <source>
        <dbReference type="EMBL" id="QOD62194.1"/>
    </source>
</evidence>
<dbReference type="OrthoDB" id="9809488at2"/>
<dbReference type="PROSITE" id="PS51257">
    <property type="entry name" value="PROKAR_LIPOPROTEIN"/>
    <property type="match status" value="1"/>
</dbReference>
<dbReference type="Gene3D" id="2.70.70.10">
    <property type="entry name" value="Glucose Permease (Domain IIA)"/>
    <property type="match status" value="1"/>
</dbReference>
<gene>
    <name evidence="2" type="ORF">H9I45_07065</name>
</gene>